<dbReference type="SUPFAM" id="SSF51161">
    <property type="entry name" value="Trimeric LpxA-like enzymes"/>
    <property type="match status" value="1"/>
</dbReference>
<evidence type="ECO:0000256" key="4">
    <source>
        <dbReference type="SAM" id="MobiDB-lite"/>
    </source>
</evidence>
<name>A0A934RDS0_9BACT</name>
<dbReference type="Proteomes" id="UP000658278">
    <property type="component" value="Unassembled WGS sequence"/>
</dbReference>
<dbReference type="InterPro" id="IPR018357">
    <property type="entry name" value="Hexapep_transf_CS"/>
</dbReference>
<dbReference type="InterPro" id="IPR051159">
    <property type="entry name" value="Hexapeptide_acetyltransf"/>
</dbReference>
<keyword evidence="1" id="KW-0808">Transferase</keyword>
<dbReference type="GO" id="GO:0016746">
    <property type="term" value="F:acyltransferase activity"/>
    <property type="evidence" value="ECO:0007669"/>
    <property type="project" value="UniProtKB-KW"/>
</dbReference>
<dbReference type="InterPro" id="IPR001451">
    <property type="entry name" value="Hexapep"/>
</dbReference>
<dbReference type="Pfam" id="PF14602">
    <property type="entry name" value="Hexapep_2"/>
    <property type="match status" value="1"/>
</dbReference>
<dbReference type="PROSITE" id="PS00101">
    <property type="entry name" value="HEXAPEP_TRANSFERASES"/>
    <property type="match status" value="1"/>
</dbReference>
<protein>
    <recommendedName>
        <fullName evidence="7">Acyltransferase</fullName>
    </recommendedName>
</protein>
<evidence type="ECO:0000313" key="5">
    <source>
        <dbReference type="EMBL" id="MBK1827818.1"/>
    </source>
</evidence>
<keyword evidence="6" id="KW-1185">Reference proteome</keyword>
<proteinExistence type="predicted"/>
<evidence type="ECO:0008006" key="7">
    <source>
        <dbReference type="Google" id="ProtNLM"/>
    </source>
</evidence>
<gene>
    <name evidence="5" type="ORF">JIN81_12375</name>
</gene>
<evidence type="ECO:0000256" key="1">
    <source>
        <dbReference type="ARBA" id="ARBA00022679"/>
    </source>
</evidence>
<sequence length="180" mass="18803">MRRAQVHPSVVMNGWPLIRCVPGGVMKLGKDVRINTSVRSNPVIGRKRTSLSVLVSGARLEIEDGVGLSGVCISVATSVRVGRNTLVGADALICDTDFHTPLPDGSWSNDVAASSRPISIGEGCFIGTRAIILKGVTIGDGAVVAAGAVVSRDVPQAHLAAGNPATNRPLPERWRHGRDA</sequence>
<evidence type="ECO:0000256" key="3">
    <source>
        <dbReference type="ARBA" id="ARBA00023315"/>
    </source>
</evidence>
<dbReference type="PANTHER" id="PTHR23416">
    <property type="entry name" value="SIALIC ACID SYNTHASE-RELATED"/>
    <property type="match status" value="1"/>
</dbReference>
<evidence type="ECO:0000313" key="6">
    <source>
        <dbReference type="Proteomes" id="UP000658278"/>
    </source>
</evidence>
<keyword evidence="3" id="KW-0012">Acyltransferase</keyword>
<dbReference type="AlphaFoldDB" id="A0A934RDS0"/>
<keyword evidence="2" id="KW-0677">Repeat</keyword>
<feature type="compositionally biased region" description="Basic and acidic residues" evidence="4">
    <location>
        <begin position="170"/>
        <end position="180"/>
    </location>
</feature>
<evidence type="ECO:0000256" key="2">
    <source>
        <dbReference type="ARBA" id="ARBA00022737"/>
    </source>
</evidence>
<organism evidence="5 6">
    <name type="scientific">Haloferula rosea</name>
    <dbReference type="NCBI Taxonomy" id="490093"/>
    <lineage>
        <taxon>Bacteria</taxon>
        <taxon>Pseudomonadati</taxon>
        <taxon>Verrucomicrobiota</taxon>
        <taxon>Verrucomicrobiia</taxon>
        <taxon>Verrucomicrobiales</taxon>
        <taxon>Verrucomicrobiaceae</taxon>
        <taxon>Haloferula</taxon>
    </lineage>
</organism>
<reference evidence="5" key="1">
    <citation type="submission" date="2021-01" db="EMBL/GenBank/DDBJ databases">
        <title>Modified the classification status of verrucomicrobia.</title>
        <authorList>
            <person name="Feng X."/>
        </authorList>
    </citation>
    <scope>NUCLEOTIDE SEQUENCE</scope>
    <source>
        <strain evidence="5">KCTC 22201</strain>
    </source>
</reference>
<dbReference type="Gene3D" id="2.160.10.10">
    <property type="entry name" value="Hexapeptide repeat proteins"/>
    <property type="match status" value="1"/>
</dbReference>
<accession>A0A934RDS0</accession>
<dbReference type="InterPro" id="IPR011004">
    <property type="entry name" value="Trimer_LpxA-like_sf"/>
</dbReference>
<comment type="caution">
    <text evidence="5">The sequence shown here is derived from an EMBL/GenBank/DDBJ whole genome shotgun (WGS) entry which is preliminary data.</text>
</comment>
<feature type="region of interest" description="Disordered" evidence="4">
    <location>
        <begin position="160"/>
        <end position="180"/>
    </location>
</feature>
<dbReference type="EMBL" id="JAENII010000009">
    <property type="protein sequence ID" value="MBK1827818.1"/>
    <property type="molecule type" value="Genomic_DNA"/>
</dbReference>
<dbReference type="PANTHER" id="PTHR23416:SF78">
    <property type="entry name" value="LIPOPOLYSACCHARIDE BIOSYNTHESIS O-ACETYL TRANSFERASE WBBJ-RELATED"/>
    <property type="match status" value="1"/>
</dbReference>